<keyword evidence="2" id="KW-0472">Membrane</keyword>
<dbReference type="InterPro" id="IPR045851">
    <property type="entry name" value="AMP-bd_C_sf"/>
</dbReference>
<keyword evidence="5" id="KW-0436">Ligase</keyword>
<dbReference type="PROSITE" id="PS00455">
    <property type="entry name" value="AMP_BINDING"/>
    <property type="match status" value="1"/>
</dbReference>
<name>A0A543NI91_9ACTN</name>
<feature type="transmembrane region" description="Helical" evidence="2">
    <location>
        <begin position="110"/>
        <end position="131"/>
    </location>
</feature>
<dbReference type="AlphaFoldDB" id="A0A543NI91"/>
<proteinExistence type="predicted"/>
<keyword evidence="2" id="KW-1133">Transmembrane helix</keyword>
<feature type="region of interest" description="Disordered" evidence="1">
    <location>
        <begin position="554"/>
        <end position="582"/>
    </location>
</feature>
<dbReference type="PANTHER" id="PTHR24096:SF393">
    <property type="entry name" value="LIGASE, PUTATIVE-RELATED"/>
    <property type="match status" value="1"/>
</dbReference>
<dbReference type="EMBL" id="VFQC01000001">
    <property type="protein sequence ID" value="TQN31555.1"/>
    <property type="molecule type" value="Genomic_DNA"/>
</dbReference>
<dbReference type="InterPro" id="IPR025110">
    <property type="entry name" value="AMP-bd_C"/>
</dbReference>
<evidence type="ECO:0000313" key="6">
    <source>
        <dbReference type="Proteomes" id="UP000317422"/>
    </source>
</evidence>
<evidence type="ECO:0000256" key="2">
    <source>
        <dbReference type="SAM" id="Phobius"/>
    </source>
</evidence>
<feature type="domain" description="AMP-binding enzyme C-terminal" evidence="4">
    <location>
        <begin position="485"/>
        <end position="561"/>
    </location>
</feature>
<dbReference type="PANTHER" id="PTHR24096">
    <property type="entry name" value="LONG-CHAIN-FATTY-ACID--COA LIGASE"/>
    <property type="match status" value="1"/>
</dbReference>
<feature type="compositionally biased region" description="Polar residues" evidence="1">
    <location>
        <begin position="569"/>
        <end position="582"/>
    </location>
</feature>
<dbReference type="GO" id="GO:0016405">
    <property type="term" value="F:CoA-ligase activity"/>
    <property type="evidence" value="ECO:0007669"/>
    <property type="project" value="TreeGrafter"/>
</dbReference>
<dbReference type="InterPro" id="IPR020845">
    <property type="entry name" value="AMP-binding_CS"/>
</dbReference>
<evidence type="ECO:0000259" key="4">
    <source>
        <dbReference type="Pfam" id="PF13193"/>
    </source>
</evidence>
<feature type="domain" description="AMP-dependent synthetase/ligase" evidence="3">
    <location>
        <begin position="55"/>
        <end position="435"/>
    </location>
</feature>
<dbReference type="Gene3D" id="3.30.300.30">
    <property type="match status" value="1"/>
</dbReference>
<dbReference type="Proteomes" id="UP000317422">
    <property type="component" value="Unassembled WGS sequence"/>
</dbReference>
<comment type="caution">
    <text evidence="5">The sequence shown here is derived from an EMBL/GenBank/DDBJ whole genome shotgun (WGS) entry which is preliminary data.</text>
</comment>
<organism evidence="5 6">
    <name type="scientific">Haloactinospora alba</name>
    <dbReference type="NCBI Taxonomy" id="405555"/>
    <lineage>
        <taxon>Bacteria</taxon>
        <taxon>Bacillati</taxon>
        <taxon>Actinomycetota</taxon>
        <taxon>Actinomycetes</taxon>
        <taxon>Streptosporangiales</taxon>
        <taxon>Nocardiopsidaceae</taxon>
        <taxon>Haloactinospora</taxon>
    </lineage>
</organism>
<protein>
    <submittedName>
        <fullName evidence="5">Acyl-CoA synthetase (AMP-forming)/AMP-acid ligase II</fullName>
    </submittedName>
</protein>
<evidence type="ECO:0000313" key="5">
    <source>
        <dbReference type="EMBL" id="TQN31555.1"/>
    </source>
</evidence>
<dbReference type="SUPFAM" id="SSF56801">
    <property type="entry name" value="Acetyl-CoA synthetase-like"/>
    <property type="match status" value="1"/>
</dbReference>
<dbReference type="OrthoDB" id="4363623at2"/>
<keyword evidence="2" id="KW-0812">Transmembrane</keyword>
<dbReference type="Gene3D" id="3.40.50.12780">
    <property type="entry name" value="N-terminal domain of ligase-like"/>
    <property type="match status" value="1"/>
</dbReference>
<reference evidence="5 6" key="1">
    <citation type="submission" date="2019-06" db="EMBL/GenBank/DDBJ databases">
        <title>Sequencing the genomes of 1000 actinobacteria strains.</title>
        <authorList>
            <person name="Klenk H.-P."/>
        </authorList>
    </citation>
    <scope>NUCLEOTIDE SEQUENCE [LARGE SCALE GENOMIC DNA]</scope>
    <source>
        <strain evidence="5 6">DSM 45015</strain>
    </source>
</reference>
<gene>
    <name evidence="5" type="ORF">FHX37_1462</name>
</gene>
<sequence>MTQAQVQHPVRSMATVTAQLVAGGSPFEMETVDVNGVSTRVWKHAPPDLRAVLESSAQHGGTPALVYGDEHLSHSAYFRTAATLAHRLTDQYGVSKGDRVAIAMRNYPEWVVTFFAAVSIGAIVVPLNSWWSAEELRFGLTDSEAALLVADEERLRSLSADLPELGVPAIAVRSGAQLPRGARSWEEVVGEVTGDVGLPPAELAPDDPAAIFYTSGTTGVPKGALSSHRNMISNIVSGQYGRARSLMRLGLDLPDLLEYMAALPTQVILCVLPLFHTTGAQTVMLPTLANGGTLVLMYKWDTDEALRLIERERVTAITAVPAMISQMLASPRLDDHDLSSLLTLASGGAPAAPDLVSRARNHLTDVLLGQGYGLTECSATATVNGASDYVLRPESAGAPVATVDIVVVDPGGAELPAGEVGEILIRGPGVMLGYWRRPDATAEAFSGAWLRTGDLGYLDQEGFLYIVDRAKDVIIRGGENIYCAEVEAAVHEHPAVADVAVLGVPHEVFGEEVGAVVRFWEGQHVPPEELLSHLRSRIAPFKLPEHIRSTAEELPRNAAGKLMKKQLKEQQGWSSAPPDTSG</sequence>
<dbReference type="Pfam" id="PF13193">
    <property type="entry name" value="AMP-binding_C"/>
    <property type="match status" value="1"/>
</dbReference>
<accession>A0A543NI91</accession>
<keyword evidence="6" id="KW-1185">Reference proteome</keyword>
<evidence type="ECO:0000259" key="3">
    <source>
        <dbReference type="Pfam" id="PF00501"/>
    </source>
</evidence>
<dbReference type="Pfam" id="PF00501">
    <property type="entry name" value="AMP-binding"/>
    <property type="match status" value="1"/>
</dbReference>
<evidence type="ECO:0000256" key="1">
    <source>
        <dbReference type="SAM" id="MobiDB-lite"/>
    </source>
</evidence>
<dbReference type="GO" id="GO:0019748">
    <property type="term" value="P:secondary metabolic process"/>
    <property type="evidence" value="ECO:0007669"/>
    <property type="project" value="TreeGrafter"/>
</dbReference>
<dbReference type="InterPro" id="IPR000873">
    <property type="entry name" value="AMP-dep_synth/lig_dom"/>
</dbReference>
<dbReference type="InterPro" id="IPR042099">
    <property type="entry name" value="ANL_N_sf"/>
</dbReference>